<organism evidence="1 2">
    <name type="scientific">Haloarcula japonica (strain ATCC 49778 / DSM 6131 / JCM 7785 / NBRC 101032 / NCIMB 13157 / TR-1)</name>
    <dbReference type="NCBI Taxonomy" id="1227453"/>
    <lineage>
        <taxon>Archaea</taxon>
        <taxon>Methanobacteriati</taxon>
        <taxon>Methanobacteriota</taxon>
        <taxon>Stenosarchaea group</taxon>
        <taxon>Halobacteria</taxon>
        <taxon>Halobacteriales</taxon>
        <taxon>Haloarculaceae</taxon>
        <taxon>Haloarcula</taxon>
    </lineage>
</organism>
<dbReference type="STRING" id="1227453.C444_06621"/>
<evidence type="ECO:0000313" key="2">
    <source>
        <dbReference type="Proteomes" id="UP000011524"/>
    </source>
</evidence>
<dbReference type="InterPro" id="IPR036188">
    <property type="entry name" value="FAD/NAD-bd_sf"/>
</dbReference>
<gene>
    <name evidence="1" type="ORF">C444_06621</name>
</gene>
<protein>
    <submittedName>
        <fullName evidence="1">FAD-dependent oxidoreductase</fullName>
    </submittedName>
</protein>
<dbReference type="Proteomes" id="UP000011524">
    <property type="component" value="Unassembled WGS sequence"/>
</dbReference>
<comment type="caution">
    <text evidence="1">The sequence shown here is derived from an EMBL/GenBank/DDBJ whole genome shotgun (WGS) entry which is preliminary data.</text>
</comment>
<dbReference type="PANTHER" id="PTHR42685:SF22">
    <property type="entry name" value="CONDITIONED MEDIUM FACTOR RECEPTOR 1"/>
    <property type="match status" value="1"/>
</dbReference>
<dbReference type="Gene3D" id="3.50.50.60">
    <property type="entry name" value="FAD/NAD(P)-binding domain"/>
    <property type="match status" value="1"/>
</dbReference>
<dbReference type="SUPFAM" id="SSF51905">
    <property type="entry name" value="FAD/NAD(P)-binding domain"/>
    <property type="match status" value="1"/>
</dbReference>
<keyword evidence="2" id="KW-1185">Reference proteome</keyword>
<reference evidence="1 2" key="1">
    <citation type="journal article" date="2014" name="PLoS Genet.">
        <title>Phylogenetically driven sequencing of extremely halophilic archaea reveals strategies for static and dynamic osmo-response.</title>
        <authorList>
            <person name="Becker E.A."/>
            <person name="Seitzer P.M."/>
            <person name="Tritt A."/>
            <person name="Larsen D."/>
            <person name="Krusor M."/>
            <person name="Yao A.I."/>
            <person name="Wu D."/>
            <person name="Madern D."/>
            <person name="Eisen J.A."/>
            <person name="Darling A.E."/>
            <person name="Facciotti M.T."/>
        </authorList>
    </citation>
    <scope>NUCLEOTIDE SEQUENCE [LARGE SCALE GENOMIC DNA]</scope>
    <source>
        <strain evidence="2">ATCC 49778 / DSM 6131 / JCM 7785 / NBRC 101032 / NCIMB 13157 / TR-1</strain>
    </source>
</reference>
<dbReference type="EMBL" id="AOLY01000009">
    <property type="protein sequence ID" value="EMA32875.1"/>
    <property type="molecule type" value="Genomic_DNA"/>
</dbReference>
<dbReference type="InterPro" id="IPR050407">
    <property type="entry name" value="Geranylgeranyl_reductase"/>
</dbReference>
<dbReference type="eggNOG" id="arCOG00570">
    <property type="taxonomic scope" value="Archaea"/>
</dbReference>
<evidence type="ECO:0000313" key="1">
    <source>
        <dbReference type="EMBL" id="EMA32875.1"/>
    </source>
</evidence>
<sequence>MTKMDSEKQDVAIIGGSVSGLGAAEKLVDLEKTNEVRVFERQEYDEKRVDCGEAINDATLVPLKKNPSNGFLNNVTGFQLRVYTGTDRSHDEEPLGVSNLRCEAGYICDRDTVEQQWARRLSDRGVLFETGKSVTAEEYHDIIEKYDYVVDATGQPSLTHKVKDEVPNYTGDMVALNATVEGDFSDYTNYPRIFFEGYVGYSWSFPKSETHANVGIGWAGDKRPNDYMSALEGAAERNGFPVPDQEDVNIYTIPRGPSLEPHSVHIPEDNIFLVGDAAGIANRYQGEGICQGIRSANLLAELIAEGRESDYPEELFDNMKSEYRLARLMRGAWVEHEDPQLLASVAEALEGLTIDDITRQPQRVIGRVIQHPVVATQLVADRQMIKRLFKAYTNNWEYNSA</sequence>
<name>M0LLI1_HALJT</name>
<proteinExistence type="predicted"/>
<dbReference type="PANTHER" id="PTHR42685">
    <property type="entry name" value="GERANYLGERANYL DIPHOSPHATE REDUCTASE"/>
    <property type="match status" value="1"/>
</dbReference>
<dbReference type="AlphaFoldDB" id="M0LLI1"/>
<dbReference type="PATRIC" id="fig|1227453.3.peg.1330"/>
<accession>M0LLI1</accession>